<evidence type="ECO:0000259" key="14">
    <source>
        <dbReference type="PROSITE" id="PS50213"/>
    </source>
</evidence>
<evidence type="ECO:0000256" key="5">
    <source>
        <dbReference type="ARBA" id="ARBA00022729"/>
    </source>
</evidence>
<dbReference type="Pfam" id="PF02469">
    <property type="entry name" value="Fasciclin"/>
    <property type="match status" value="1"/>
</dbReference>
<evidence type="ECO:0000256" key="6">
    <source>
        <dbReference type="ARBA" id="ARBA00022737"/>
    </source>
</evidence>
<keyword evidence="3" id="KW-1003">Cell membrane</keyword>
<evidence type="ECO:0000256" key="4">
    <source>
        <dbReference type="ARBA" id="ARBA00022622"/>
    </source>
</evidence>
<dbReference type="SMART" id="SM00554">
    <property type="entry name" value="FAS1"/>
    <property type="match status" value="1"/>
</dbReference>
<keyword evidence="9" id="KW-0325">Glycoprotein</keyword>
<proteinExistence type="inferred from homology"/>
<evidence type="ECO:0000256" key="12">
    <source>
        <dbReference type="SAM" id="MobiDB-lite"/>
    </source>
</evidence>
<comment type="function">
    <text evidence="11">May be a cell surface adhesion protein.</text>
</comment>
<keyword evidence="16" id="KW-1185">Reference proteome</keyword>
<dbReference type="Proteomes" id="UP000825729">
    <property type="component" value="Unassembled WGS sequence"/>
</dbReference>
<dbReference type="AlphaFoldDB" id="A0AAV7E8R7"/>
<dbReference type="FunFam" id="2.30.180.10:FF:000008">
    <property type="entry name" value="Fasciclin-like arabinogalactan protein 10"/>
    <property type="match status" value="1"/>
</dbReference>
<feature type="chain" id="PRO_5043888268" description="FAS1 domain-containing protein" evidence="13">
    <location>
        <begin position="23"/>
        <end position="430"/>
    </location>
</feature>
<dbReference type="SUPFAM" id="SSF82153">
    <property type="entry name" value="FAS1 domain"/>
    <property type="match status" value="2"/>
</dbReference>
<comment type="similarity">
    <text evidence="2">Belongs to the fasciclin-like AGP family.</text>
</comment>
<name>A0AAV7E8R7_ARIFI</name>
<evidence type="ECO:0000313" key="15">
    <source>
        <dbReference type="EMBL" id="KAG9445114.1"/>
    </source>
</evidence>
<organism evidence="15 16">
    <name type="scientific">Aristolochia fimbriata</name>
    <name type="common">White veined hardy Dutchman's pipe vine</name>
    <dbReference type="NCBI Taxonomy" id="158543"/>
    <lineage>
        <taxon>Eukaryota</taxon>
        <taxon>Viridiplantae</taxon>
        <taxon>Streptophyta</taxon>
        <taxon>Embryophyta</taxon>
        <taxon>Tracheophyta</taxon>
        <taxon>Spermatophyta</taxon>
        <taxon>Magnoliopsida</taxon>
        <taxon>Magnoliidae</taxon>
        <taxon>Piperales</taxon>
        <taxon>Aristolochiaceae</taxon>
        <taxon>Aristolochia</taxon>
    </lineage>
</organism>
<keyword evidence="6" id="KW-0677">Repeat</keyword>
<evidence type="ECO:0000256" key="8">
    <source>
        <dbReference type="ARBA" id="ARBA00023136"/>
    </source>
</evidence>
<evidence type="ECO:0000256" key="3">
    <source>
        <dbReference type="ARBA" id="ARBA00022475"/>
    </source>
</evidence>
<evidence type="ECO:0000256" key="9">
    <source>
        <dbReference type="ARBA" id="ARBA00023180"/>
    </source>
</evidence>
<evidence type="ECO:0000256" key="13">
    <source>
        <dbReference type="SAM" id="SignalP"/>
    </source>
</evidence>
<dbReference type="PANTHER" id="PTHR32382:SF5">
    <property type="entry name" value="FASCICLIN-LIKE ARABINOGALACTAN PROTEIN 8"/>
    <property type="match status" value="1"/>
</dbReference>
<keyword evidence="8" id="KW-0472">Membrane</keyword>
<dbReference type="PANTHER" id="PTHR32382">
    <property type="entry name" value="FASCICLIN-LIKE ARABINOGALACTAN PROTEIN"/>
    <property type="match status" value="1"/>
</dbReference>
<feature type="domain" description="FAS1" evidence="14">
    <location>
        <begin position="180"/>
        <end position="320"/>
    </location>
</feature>
<dbReference type="PROSITE" id="PS50213">
    <property type="entry name" value="FAS1"/>
    <property type="match status" value="1"/>
</dbReference>
<dbReference type="InterPro" id="IPR000782">
    <property type="entry name" value="FAS1_domain"/>
</dbReference>
<evidence type="ECO:0000256" key="11">
    <source>
        <dbReference type="ARBA" id="ARBA00024686"/>
    </source>
</evidence>
<keyword evidence="10" id="KW-0449">Lipoprotein</keyword>
<accession>A0AAV7E8R7</accession>
<evidence type="ECO:0000313" key="16">
    <source>
        <dbReference type="Proteomes" id="UP000825729"/>
    </source>
</evidence>
<feature type="signal peptide" evidence="13">
    <location>
        <begin position="1"/>
        <end position="22"/>
    </location>
</feature>
<keyword evidence="7" id="KW-0654">Proteoglycan</keyword>
<evidence type="ECO:0000256" key="10">
    <source>
        <dbReference type="ARBA" id="ARBA00023288"/>
    </source>
</evidence>
<dbReference type="Gene3D" id="2.30.180.10">
    <property type="entry name" value="FAS1 domain"/>
    <property type="match status" value="2"/>
</dbReference>
<comment type="subcellular location">
    <subcellularLocation>
        <location evidence="1">Cell membrane</location>
        <topology evidence="1">Lipid-anchor</topology>
        <topology evidence="1">GPI-anchor</topology>
    </subcellularLocation>
</comment>
<gene>
    <name evidence="15" type="ORF">H6P81_016454</name>
</gene>
<dbReference type="InterPro" id="IPR033254">
    <property type="entry name" value="Plant_FLA"/>
</dbReference>
<dbReference type="InterPro" id="IPR036378">
    <property type="entry name" value="FAS1_dom_sf"/>
</dbReference>
<comment type="caution">
    <text evidence="15">The sequence shown here is derived from an EMBL/GenBank/DDBJ whole genome shotgun (WGS) entry which is preliminary data.</text>
</comment>
<evidence type="ECO:0000256" key="1">
    <source>
        <dbReference type="ARBA" id="ARBA00004609"/>
    </source>
</evidence>
<reference evidence="15 16" key="1">
    <citation type="submission" date="2021-07" db="EMBL/GenBank/DDBJ databases">
        <title>The Aristolochia fimbriata genome: insights into angiosperm evolution, floral development and chemical biosynthesis.</title>
        <authorList>
            <person name="Jiao Y."/>
        </authorList>
    </citation>
    <scope>NUCLEOTIDE SEQUENCE [LARGE SCALE GENOMIC DNA]</scope>
    <source>
        <strain evidence="15">IBCAS-2021</strain>
        <tissue evidence="15">Leaf</tissue>
    </source>
</reference>
<dbReference type="GO" id="GO:0098552">
    <property type="term" value="C:side of membrane"/>
    <property type="evidence" value="ECO:0007669"/>
    <property type="project" value="UniProtKB-KW"/>
</dbReference>
<dbReference type="GO" id="GO:0005886">
    <property type="term" value="C:plasma membrane"/>
    <property type="evidence" value="ECO:0007669"/>
    <property type="project" value="UniProtKB-SubCell"/>
</dbReference>
<protein>
    <recommendedName>
        <fullName evidence="14">FAS1 domain-containing protein</fullName>
    </recommendedName>
</protein>
<keyword evidence="5 13" id="KW-0732">Signal</keyword>
<feature type="region of interest" description="Disordered" evidence="12">
    <location>
        <begin position="332"/>
        <end position="402"/>
    </location>
</feature>
<dbReference type="EMBL" id="JAINDJ010000006">
    <property type="protein sequence ID" value="KAG9445114.1"/>
    <property type="molecule type" value="Genomic_DNA"/>
</dbReference>
<sequence length="430" mass="44095">MASPLLFLALVLVPGLAINAGAHNITEILAQFPEYSQYSSYLTQTKLDDEINSRQTITCLVLNNAAMSAVAAKQPLAVVKNILSLLVLLDYYDTQKLHAISKGTTLSTTLYQTTGVAQGNLGFVNITDLKGGKVGFGSASPGSKLDSTYTKSVKQIPYNISVLEISAPIMAPGITDAPASDVNVTALLDKAGCKTFSALIVSSGVLKIYQNAMRKGLTIFAPSDEAFKADGVPDLSKLSSAEVVQLLEYHAVPQYAPVGTLKTASGPIDTLASNGAGKYELKTTTAGDSVTLHSGLTSSRVSGTVLDSTPFAIFTVDSILLPTELFGMAPGSAPAPAPANEPTAAPSPTPVAPLAPTPATAPSPSESLSPPAPPMSSPTGSPAGGPAGVDDQTATPSAAADALSPRSFRTLFTASVVIIGFWSIASLSSL</sequence>
<evidence type="ECO:0000256" key="7">
    <source>
        <dbReference type="ARBA" id="ARBA00022974"/>
    </source>
</evidence>
<dbReference type="FunFam" id="2.30.180.10:FF:000010">
    <property type="entry name" value="Fasciclin-like arabinogalactan protein 2"/>
    <property type="match status" value="1"/>
</dbReference>
<feature type="compositionally biased region" description="Pro residues" evidence="12">
    <location>
        <begin position="333"/>
        <end position="361"/>
    </location>
</feature>
<keyword evidence="4" id="KW-0336">GPI-anchor</keyword>
<evidence type="ECO:0000256" key="2">
    <source>
        <dbReference type="ARBA" id="ARBA00007843"/>
    </source>
</evidence>